<dbReference type="RefSeq" id="WP_006566717.1">
    <property type="nucleotide sequence ID" value="NZ_BAABRZ010000001.1"/>
</dbReference>
<dbReference type="Pfam" id="PF05437">
    <property type="entry name" value="AzlD"/>
    <property type="match status" value="1"/>
</dbReference>
<accession>A0A6N2SWN8</accession>
<protein>
    <submittedName>
        <fullName evidence="1">Branched-chain amino acid transport protein (AzlD)</fullName>
    </submittedName>
</protein>
<sequence>MNLWRLFLYIIAMAVTTYLVRMIPLTVFQKKITNRFFRSFLFYVPYAVLAAMVIPAVFSATKSFGSSVTGFAAAVILSYREMNIVTVACLSCAAALAAEMVSVIL</sequence>
<gene>
    <name evidence="1" type="ORF">ACLFYP115_01090</name>
</gene>
<dbReference type="GeneID" id="69471169"/>
<dbReference type="AlphaFoldDB" id="A0A6N2SWN8"/>
<reference evidence="1" key="1">
    <citation type="submission" date="2019-11" db="EMBL/GenBank/DDBJ databases">
        <authorList>
            <person name="Feng L."/>
        </authorList>
    </citation>
    <scope>NUCLEOTIDE SEQUENCE</scope>
    <source>
        <strain evidence="1">AcaccaeLFYP115</strain>
    </source>
</reference>
<proteinExistence type="predicted"/>
<dbReference type="EMBL" id="CACRSQ010000003">
    <property type="protein sequence ID" value="VYS95925.1"/>
    <property type="molecule type" value="Genomic_DNA"/>
</dbReference>
<dbReference type="InterPro" id="IPR008407">
    <property type="entry name" value="Brnchd-chn_aa_trnsp_AzlD"/>
</dbReference>
<name>A0A6N2SWN8_9FIRM</name>
<evidence type="ECO:0000313" key="1">
    <source>
        <dbReference type="EMBL" id="VYS95925.1"/>
    </source>
</evidence>
<organism evidence="1">
    <name type="scientific">Anaerostipes caccae</name>
    <dbReference type="NCBI Taxonomy" id="105841"/>
    <lineage>
        <taxon>Bacteria</taxon>
        <taxon>Bacillati</taxon>
        <taxon>Bacillota</taxon>
        <taxon>Clostridia</taxon>
        <taxon>Lachnospirales</taxon>
        <taxon>Lachnospiraceae</taxon>
        <taxon>Anaerostipes</taxon>
    </lineage>
</organism>